<dbReference type="EMBL" id="UNSH01000041">
    <property type="protein sequence ID" value="SZF01796.1"/>
    <property type="molecule type" value="Genomic_DNA"/>
</dbReference>
<evidence type="ECO:0000313" key="2">
    <source>
        <dbReference type="Proteomes" id="UP000275772"/>
    </source>
</evidence>
<reference evidence="1 2" key="1">
    <citation type="submission" date="2017-11" db="EMBL/GenBank/DDBJ databases">
        <authorList>
            <person name="Kracher B."/>
        </authorList>
    </citation>
    <scope>NUCLEOTIDE SEQUENCE [LARGE SCALE GENOMIC DNA]</scope>
    <source>
        <strain evidence="1 2">RACE1</strain>
    </source>
</reference>
<proteinExistence type="predicted"/>
<gene>
    <name evidence="1" type="ORF">BLGHR1_12567</name>
</gene>
<dbReference type="Proteomes" id="UP000275772">
    <property type="component" value="Unassembled WGS sequence"/>
</dbReference>
<dbReference type="AlphaFoldDB" id="A0A383UPT1"/>
<protein>
    <submittedName>
        <fullName evidence="1">Uncharacterized protein</fullName>
    </submittedName>
</protein>
<organism evidence="1 2">
    <name type="scientific">Blumeria hordei</name>
    <name type="common">Barley powdery mildew</name>
    <name type="synonym">Blumeria graminis f. sp. hordei</name>
    <dbReference type="NCBI Taxonomy" id="2867405"/>
    <lineage>
        <taxon>Eukaryota</taxon>
        <taxon>Fungi</taxon>
        <taxon>Dikarya</taxon>
        <taxon>Ascomycota</taxon>
        <taxon>Pezizomycotina</taxon>
        <taxon>Leotiomycetes</taxon>
        <taxon>Erysiphales</taxon>
        <taxon>Erysiphaceae</taxon>
        <taxon>Blumeria</taxon>
    </lineage>
</organism>
<evidence type="ECO:0000313" key="1">
    <source>
        <dbReference type="EMBL" id="SZF01796.1"/>
    </source>
</evidence>
<accession>A0A383UPT1</accession>
<name>A0A383UPT1_BLUHO</name>
<dbReference type="VEuPathDB" id="FungiDB:BLGHR1_12567"/>
<sequence length="70" mass="7742">MNLAKLFRASGNKRHSYGLSTISIYLQSPQERLNPSHQSLHTSIPSFLCPWSAIPGTLFPKFTTPIGPTT</sequence>